<dbReference type="Pfam" id="PF00015">
    <property type="entry name" value="MCPsignal"/>
    <property type="match status" value="1"/>
</dbReference>
<evidence type="ECO:0000256" key="1">
    <source>
        <dbReference type="ARBA" id="ARBA00023224"/>
    </source>
</evidence>
<dbReference type="PANTHER" id="PTHR32089">
    <property type="entry name" value="METHYL-ACCEPTING CHEMOTAXIS PROTEIN MCPB"/>
    <property type="match status" value="1"/>
</dbReference>
<keyword evidence="1 3" id="KW-0807">Transducer</keyword>
<sequence length="492" mass="53023">MSVVAFSRAARKDAAAQATQVLDNLPVAVLLCDPASFTVIYANARSLELLESLAHLLPVPPRSIVGAPLDMLFANHSARPRDLMADPAKLPLRLVLRLGDETIELKANVVRDRKGNYAQTEITWDVVSEEARNARRTEVLFHMLEDVPINVMTCSLDDFRIDYANRASRETLKRLEQHLPVKASEVIGASIDVFHKQPHMQHRLLKDSANLPHSALIHIGPEVLDLRMAAIHGDDGSYLRPMVTWSVATDRIKLADQVTEVVGAMTASSKEMEHSSDRLLELTENSERTSASVSSAAVEMSASFDEISRQISDMTGLSGDVAQMATGADHTVAGLSASMERIGQVTALIEKIAGQTNLLALNATIEAARVGEYGRGFAVVAQEVKTLAVQTASAIQDIRQLVSSVQQESQTAARAVSDISAKVRQLSEAFALISAGVEEQATTNRSVSQMISGVSDAASETRDAAMAVRRVAGSLGGFAETLNNEVASLLKK</sequence>
<dbReference type="SUPFAM" id="SSF58104">
    <property type="entry name" value="Methyl-accepting chemotaxis protein (MCP) signaling domain"/>
    <property type="match status" value="1"/>
</dbReference>
<protein>
    <submittedName>
        <fullName evidence="5">Methyl-accepting chemotaxis protein</fullName>
    </submittedName>
</protein>
<organism evidence="5 6">
    <name type="scientific">Xanthobacter agilis</name>
    <dbReference type="NCBI Taxonomy" id="47492"/>
    <lineage>
        <taxon>Bacteria</taxon>
        <taxon>Pseudomonadati</taxon>
        <taxon>Pseudomonadota</taxon>
        <taxon>Alphaproteobacteria</taxon>
        <taxon>Hyphomicrobiales</taxon>
        <taxon>Xanthobacteraceae</taxon>
        <taxon>Xanthobacter</taxon>
    </lineage>
</organism>
<evidence type="ECO:0000256" key="3">
    <source>
        <dbReference type="PROSITE-ProRule" id="PRU00284"/>
    </source>
</evidence>
<name>A0ABU0LA95_XANAG</name>
<comment type="similarity">
    <text evidence="2">Belongs to the methyl-accepting chemotaxis (MCP) protein family.</text>
</comment>
<comment type="caution">
    <text evidence="5">The sequence shown here is derived from an EMBL/GenBank/DDBJ whole genome shotgun (WGS) entry which is preliminary data.</text>
</comment>
<dbReference type="Pfam" id="PF13188">
    <property type="entry name" value="PAS_8"/>
    <property type="match status" value="1"/>
</dbReference>
<dbReference type="RefSeq" id="WP_237345186.1">
    <property type="nucleotide sequence ID" value="NZ_JABWGX010000008.1"/>
</dbReference>
<dbReference type="Gene3D" id="3.30.450.20">
    <property type="entry name" value="PAS domain"/>
    <property type="match status" value="2"/>
</dbReference>
<dbReference type="Proteomes" id="UP001241747">
    <property type="component" value="Unassembled WGS sequence"/>
</dbReference>
<proteinExistence type="inferred from homology"/>
<keyword evidence="6" id="KW-1185">Reference proteome</keyword>
<accession>A0ABU0LA95</accession>
<dbReference type="PROSITE" id="PS50111">
    <property type="entry name" value="CHEMOTAXIS_TRANSDUC_2"/>
    <property type="match status" value="1"/>
</dbReference>
<dbReference type="InterPro" id="IPR004089">
    <property type="entry name" value="MCPsignal_dom"/>
</dbReference>
<evidence type="ECO:0000259" key="4">
    <source>
        <dbReference type="PROSITE" id="PS50111"/>
    </source>
</evidence>
<dbReference type="SMART" id="SM00091">
    <property type="entry name" value="PAS"/>
    <property type="match status" value="2"/>
</dbReference>
<gene>
    <name evidence="5" type="ORF">QOZ94_000839</name>
</gene>
<dbReference type="SMART" id="SM00283">
    <property type="entry name" value="MA"/>
    <property type="match status" value="1"/>
</dbReference>
<dbReference type="InterPro" id="IPR000014">
    <property type="entry name" value="PAS"/>
</dbReference>
<feature type="domain" description="Methyl-accepting transducer" evidence="4">
    <location>
        <begin position="254"/>
        <end position="479"/>
    </location>
</feature>
<evidence type="ECO:0000313" key="6">
    <source>
        <dbReference type="Proteomes" id="UP001241747"/>
    </source>
</evidence>
<dbReference type="Gene3D" id="1.10.287.950">
    <property type="entry name" value="Methyl-accepting chemotaxis protein"/>
    <property type="match status" value="1"/>
</dbReference>
<dbReference type="PRINTS" id="PR00260">
    <property type="entry name" value="CHEMTRNSDUCR"/>
</dbReference>
<evidence type="ECO:0000256" key="2">
    <source>
        <dbReference type="ARBA" id="ARBA00029447"/>
    </source>
</evidence>
<dbReference type="PANTHER" id="PTHR32089:SF112">
    <property type="entry name" value="LYSOZYME-LIKE PROTEIN-RELATED"/>
    <property type="match status" value="1"/>
</dbReference>
<reference evidence="5 6" key="1">
    <citation type="submission" date="2023-07" db="EMBL/GenBank/DDBJ databases">
        <title>Genomic Encyclopedia of Type Strains, Phase IV (KMG-IV): sequencing the most valuable type-strain genomes for metagenomic binning, comparative biology and taxonomic classification.</title>
        <authorList>
            <person name="Goeker M."/>
        </authorList>
    </citation>
    <scope>NUCLEOTIDE SEQUENCE [LARGE SCALE GENOMIC DNA]</scope>
    <source>
        <strain evidence="5 6">DSM 3770</strain>
    </source>
</reference>
<dbReference type="EMBL" id="JAUSVY010000002">
    <property type="protein sequence ID" value="MDQ0504065.1"/>
    <property type="molecule type" value="Genomic_DNA"/>
</dbReference>
<evidence type="ECO:0000313" key="5">
    <source>
        <dbReference type="EMBL" id="MDQ0504065.1"/>
    </source>
</evidence>
<dbReference type="InterPro" id="IPR004090">
    <property type="entry name" value="Chemotax_Me-accpt_rcpt"/>
</dbReference>